<reference evidence="1" key="1">
    <citation type="thesis" date="2020" institute="Technische Universitat Dresden" country="Dresden, Germany">
        <title>The Agarolytic System of Microbulbifer elongatus PORT2, Isolated from Batu Karas, Pangandaran West Java Indonesia.</title>
        <authorList>
            <person name="Anggraeni S.R."/>
        </authorList>
    </citation>
    <scope>NUCLEOTIDE SEQUENCE</scope>
    <source>
        <strain evidence="1">PORT2</strain>
    </source>
</reference>
<keyword evidence="2" id="KW-1185">Reference proteome</keyword>
<gene>
    <name evidence="1" type="ORF">HXX02_12335</name>
</gene>
<evidence type="ECO:0000313" key="2">
    <source>
        <dbReference type="Proteomes" id="UP001205566"/>
    </source>
</evidence>
<accession>A0ABT1P286</accession>
<sequence length="86" mass="9527">MDKKVALTLLLLPITTLAGDDLLDLHVERTPLLTVWNAVVEKCPDAEVDHRIIHAEEPVTLTVERTSCRDVLQILIDFDKGAGPSK</sequence>
<comment type="caution">
    <text evidence="1">The sequence shown here is derived from an EMBL/GenBank/DDBJ whole genome shotgun (WGS) entry which is preliminary data.</text>
</comment>
<dbReference type="EMBL" id="JACASI010000032">
    <property type="protein sequence ID" value="MCQ3830235.1"/>
    <property type="molecule type" value="Genomic_DNA"/>
</dbReference>
<organism evidence="1 2">
    <name type="scientific">Microbulbifer elongatus</name>
    <dbReference type="NCBI Taxonomy" id="86173"/>
    <lineage>
        <taxon>Bacteria</taxon>
        <taxon>Pseudomonadati</taxon>
        <taxon>Pseudomonadota</taxon>
        <taxon>Gammaproteobacteria</taxon>
        <taxon>Cellvibrionales</taxon>
        <taxon>Microbulbiferaceae</taxon>
        <taxon>Microbulbifer</taxon>
    </lineage>
</organism>
<evidence type="ECO:0000313" key="1">
    <source>
        <dbReference type="EMBL" id="MCQ3830235.1"/>
    </source>
</evidence>
<dbReference type="RefSeq" id="WP_255875200.1">
    <property type="nucleotide sequence ID" value="NZ_JACASI010000032.1"/>
</dbReference>
<name>A0ABT1P286_9GAMM</name>
<proteinExistence type="predicted"/>
<dbReference type="Proteomes" id="UP001205566">
    <property type="component" value="Unassembled WGS sequence"/>
</dbReference>
<protein>
    <submittedName>
        <fullName evidence="1">Uncharacterized protein</fullName>
    </submittedName>
</protein>